<organism evidence="2 3">
    <name type="scientific">Actinosynnema pretiosum</name>
    <dbReference type="NCBI Taxonomy" id="42197"/>
    <lineage>
        <taxon>Bacteria</taxon>
        <taxon>Bacillati</taxon>
        <taxon>Actinomycetota</taxon>
        <taxon>Actinomycetes</taxon>
        <taxon>Pseudonocardiales</taxon>
        <taxon>Pseudonocardiaceae</taxon>
        <taxon>Actinosynnema</taxon>
    </lineage>
</organism>
<dbReference type="InterPro" id="IPR011032">
    <property type="entry name" value="GroES-like_sf"/>
</dbReference>
<dbReference type="SUPFAM" id="SSF51735">
    <property type="entry name" value="NAD(P)-binding Rossmann-fold domains"/>
    <property type="match status" value="1"/>
</dbReference>
<dbReference type="KEGG" id="apre:CNX65_27195"/>
<gene>
    <name evidence="2" type="ORF">CNX65_27195</name>
</gene>
<dbReference type="Gene3D" id="3.90.180.10">
    <property type="entry name" value="Medium-chain alcohol dehydrogenases, catalytic domain"/>
    <property type="match status" value="1"/>
</dbReference>
<dbReference type="InterPro" id="IPR002364">
    <property type="entry name" value="Quin_OxRdtase/zeta-crystal_CS"/>
</dbReference>
<dbReference type="InterPro" id="IPR020843">
    <property type="entry name" value="ER"/>
</dbReference>
<dbReference type="SUPFAM" id="SSF50129">
    <property type="entry name" value="GroES-like"/>
    <property type="match status" value="1"/>
</dbReference>
<name>A0A290ZBX9_9PSEU</name>
<proteinExistence type="predicted"/>
<dbReference type="GO" id="GO:0016491">
    <property type="term" value="F:oxidoreductase activity"/>
    <property type="evidence" value="ECO:0007669"/>
    <property type="project" value="InterPro"/>
</dbReference>
<dbReference type="CDD" id="cd08267">
    <property type="entry name" value="MDR1"/>
    <property type="match status" value="1"/>
</dbReference>
<feature type="domain" description="Enoyl reductase (ER)" evidence="1">
    <location>
        <begin position="10"/>
        <end position="313"/>
    </location>
</feature>
<evidence type="ECO:0000313" key="3">
    <source>
        <dbReference type="Proteomes" id="UP000218505"/>
    </source>
</evidence>
<protein>
    <submittedName>
        <fullName evidence="2">NAD(P)-dependent alcohol dehydrogenase</fullName>
    </submittedName>
</protein>
<dbReference type="PANTHER" id="PTHR44013:SF1">
    <property type="entry name" value="ZINC-TYPE ALCOHOL DEHYDROGENASE-LIKE PROTEIN C16A3.02C"/>
    <property type="match status" value="1"/>
</dbReference>
<dbReference type="InterPro" id="IPR036291">
    <property type="entry name" value="NAD(P)-bd_dom_sf"/>
</dbReference>
<dbReference type="AlphaFoldDB" id="A0A290ZBX9"/>
<dbReference type="EMBL" id="CP023445">
    <property type="protein sequence ID" value="ATE56506.1"/>
    <property type="molecule type" value="Genomic_DNA"/>
</dbReference>
<dbReference type="PROSITE" id="PS01162">
    <property type="entry name" value="QOR_ZETA_CRYSTAL"/>
    <property type="match status" value="1"/>
</dbReference>
<dbReference type="GO" id="GO:0008270">
    <property type="term" value="F:zinc ion binding"/>
    <property type="evidence" value="ECO:0007669"/>
    <property type="project" value="InterPro"/>
</dbReference>
<dbReference type="Pfam" id="PF13602">
    <property type="entry name" value="ADH_zinc_N_2"/>
    <property type="match status" value="1"/>
</dbReference>
<evidence type="ECO:0000313" key="2">
    <source>
        <dbReference type="EMBL" id="ATE56506.1"/>
    </source>
</evidence>
<dbReference type="PANTHER" id="PTHR44013">
    <property type="entry name" value="ZINC-TYPE ALCOHOL DEHYDROGENASE-LIKE PROTEIN C16A3.02C"/>
    <property type="match status" value="1"/>
</dbReference>
<dbReference type="Pfam" id="PF08240">
    <property type="entry name" value="ADH_N"/>
    <property type="match status" value="1"/>
</dbReference>
<dbReference type="RefSeq" id="WP_096496291.1">
    <property type="nucleotide sequence ID" value="NZ_CP023445.1"/>
</dbReference>
<keyword evidence="3" id="KW-1185">Reference proteome</keyword>
<dbReference type="InterPro" id="IPR013154">
    <property type="entry name" value="ADH-like_N"/>
</dbReference>
<dbReference type="SMART" id="SM00829">
    <property type="entry name" value="PKS_ER"/>
    <property type="match status" value="1"/>
</dbReference>
<dbReference type="InterPro" id="IPR052733">
    <property type="entry name" value="Chloroplast_QOR"/>
</dbReference>
<reference evidence="2" key="1">
    <citation type="submission" date="2017-09" db="EMBL/GenBank/DDBJ databases">
        <title>Complete Genome Sequence of ansamitocin-producing Bacterium Actinosynnema pretiosum X47.</title>
        <authorList>
            <person name="Cao G."/>
            <person name="Zong G."/>
            <person name="Zhong C."/>
            <person name="Fu J."/>
        </authorList>
    </citation>
    <scope>NUCLEOTIDE SEQUENCE [LARGE SCALE GENOMIC DNA]</scope>
    <source>
        <strain evidence="2">X47</strain>
    </source>
</reference>
<sequence length="315" mass="32498">MRAVVQDAYGIAGVLRVEEVPEPEPGEGEVLVRVRAAGVDQGARHLVTGEPGVVRLAIGLRRPRNRVPGADLAGVVERVGGGVRGFEVGDEVLGVGRGAFAELARASADRIVRKPASLTFAEAAALPISGVTALQAVRGRVGERVLVLGASGGVGSCAVQLAKALGARVTGVCSGGKAGFVRSLGADEVVDYREAEPSGRYDLVVDTGGRRPLRALRRLLTPRGALVIVGGEGGGAVFGGLQRQLGALLLNPLVRQSLTCPVSLVGAEDLRLLVGFVERGQLRAPLDRSYPLERAEDALLRLSAGGVLGKVVLTV</sequence>
<evidence type="ECO:0000259" key="1">
    <source>
        <dbReference type="SMART" id="SM00829"/>
    </source>
</evidence>
<dbReference type="Gene3D" id="3.40.50.720">
    <property type="entry name" value="NAD(P)-binding Rossmann-like Domain"/>
    <property type="match status" value="1"/>
</dbReference>
<dbReference type="Proteomes" id="UP000218505">
    <property type="component" value="Chromosome"/>
</dbReference>
<accession>A0A290ZBX9</accession>